<keyword evidence="13" id="KW-1185">Reference proteome</keyword>
<gene>
    <name evidence="12" type="ORF">URODEC1_LOCUS67051</name>
</gene>
<keyword evidence="6" id="KW-0677">Repeat</keyword>
<dbReference type="InterPro" id="IPR013083">
    <property type="entry name" value="Znf_RING/FYVE/PHD"/>
</dbReference>
<organism evidence="12 13">
    <name type="scientific">Urochloa decumbens</name>
    <dbReference type="NCBI Taxonomy" id="240449"/>
    <lineage>
        <taxon>Eukaryota</taxon>
        <taxon>Viridiplantae</taxon>
        <taxon>Streptophyta</taxon>
        <taxon>Embryophyta</taxon>
        <taxon>Tracheophyta</taxon>
        <taxon>Spermatophyta</taxon>
        <taxon>Magnoliopsida</taxon>
        <taxon>Liliopsida</taxon>
        <taxon>Poales</taxon>
        <taxon>Poaceae</taxon>
        <taxon>PACMAD clade</taxon>
        <taxon>Panicoideae</taxon>
        <taxon>Panicodae</taxon>
        <taxon>Paniceae</taxon>
        <taxon>Melinidinae</taxon>
        <taxon>Urochloa</taxon>
    </lineage>
</organism>
<dbReference type="EMBL" id="OZ075137">
    <property type="protein sequence ID" value="CAL5004758.1"/>
    <property type="molecule type" value="Genomic_DNA"/>
</dbReference>
<dbReference type="InterPro" id="IPR031127">
    <property type="entry name" value="E3_UB_ligase_RBR"/>
</dbReference>
<evidence type="ECO:0000259" key="11">
    <source>
        <dbReference type="PROSITE" id="PS51873"/>
    </source>
</evidence>
<sequence length="535" mass="58581">MDYGDFSDASSLSDGECYDCSEKDDDRYRDDLEEAVAAYLELTDQADIIQQACRRNLVAVEKRKSHAVLTQQDIHQRLGEELAATAELFSVPADWALALLVHYGWNTLRLHEEWFVEQDRIRDAVGLGGAAAAALPGDEIVTCGICAEAKPAADTSSAGCEHRYCHDCWRGYVAAALEVGGGARCLALRCPDPSCSRAVLRGMAESFATGAGLDAYARALARSYLDAWGFRFKPCTAPGCGLAIELAPGREDDADLECRCGNAFCWRCGGAPHWPAGCAAAARWARAADGASGDWILLHTKPCPACRRPIERAPGGCDNMECAPPCGHRFCWGCLAPTPAYGATVWRCCELEQPPPETEAEKEDKARARLALDLFTYYHDLWMDNFRGRRKADAELRKLRSHEMLPRTRAEAESGCLEMVEAAWEQVAEGRRVLGNACAHGKWLQEADKARCHLFEFQHGEADAVLERLQQCVVKGAAAAEETMEVFRQNLFELTRAARRGIDNFTKAVEDGMPEVGAPAASGESRGTEARGDHQ</sequence>
<protein>
    <recommendedName>
        <fullName evidence="3">RBR-type E3 ubiquitin transferase</fullName>
        <ecNumber evidence="3">2.3.2.31</ecNumber>
    </recommendedName>
</protein>
<name>A0ABC9BQ98_9POAL</name>
<dbReference type="GO" id="GO:0061630">
    <property type="term" value="F:ubiquitin protein ligase activity"/>
    <property type="evidence" value="ECO:0007669"/>
    <property type="project" value="UniProtKB-EC"/>
</dbReference>
<dbReference type="AlphaFoldDB" id="A0ABC9BQ98"/>
<keyword evidence="8" id="KW-0833">Ubl conjugation pathway</keyword>
<keyword evidence="9" id="KW-0862">Zinc</keyword>
<dbReference type="SMART" id="SM00647">
    <property type="entry name" value="IBR"/>
    <property type="match status" value="2"/>
</dbReference>
<evidence type="ECO:0000256" key="10">
    <source>
        <dbReference type="SAM" id="MobiDB-lite"/>
    </source>
</evidence>
<dbReference type="PANTHER" id="PTHR11685">
    <property type="entry name" value="RBR FAMILY RING FINGER AND IBR DOMAIN-CONTAINING"/>
    <property type="match status" value="1"/>
</dbReference>
<evidence type="ECO:0000256" key="6">
    <source>
        <dbReference type="ARBA" id="ARBA00022737"/>
    </source>
</evidence>
<keyword evidence="7" id="KW-0863">Zinc-finger</keyword>
<feature type="region of interest" description="Disordered" evidence="10">
    <location>
        <begin position="513"/>
        <end position="535"/>
    </location>
</feature>
<dbReference type="PROSITE" id="PS51873">
    <property type="entry name" value="TRIAD"/>
    <property type="match status" value="1"/>
</dbReference>
<dbReference type="SUPFAM" id="SSF57850">
    <property type="entry name" value="RING/U-box"/>
    <property type="match status" value="3"/>
</dbReference>
<dbReference type="Pfam" id="PF22191">
    <property type="entry name" value="IBR_1"/>
    <property type="match status" value="1"/>
</dbReference>
<dbReference type="InterPro" id="IPR017907">
    <property type="entry name" value="Znf_RING_CS"/>
</dbReference>
<dbReference type="Pfam" id="PF01485">
    <property type="entry name" value="IBR"/>
    <property type="match status" value="1"/>
</dbReference>
<evidence type="ECO:0000256" key="8">
    <source>
        <dbReference type="ARBA" id="ARBA00022786"/>
    </source>
</evidence>
<evidence type="ECO:0000256" key="5">
    <source>
        <dbReference type="ARBA" id="ARBA00022723"/>
    </source>
</evidence>
<evidence type="ECO:0000256" key="1">
    <source>
        <dbReference type="ARBA" id="ARBA00001798"/>
    </source>
</evidence>
<evidence type="ECO:0000256" key="9">
    <source>
        <dbReference type="ARBA" id="ARBA00022833"/>
    </source>
</evidence>
<accession>A0ABC9BQ98</accession>
<dbReference type="InterPro" id="IPR002867">
    <property type="entry name" value="IBR_dom"/>
</dbReference>
<dbReference type="GO" id="GO:0008270">
    <property type="term" value="F:zinc ion binding"/>
    <property type="evidence" value="ECO:0007669"/>
    <property type="project" value="UniProtKB-KW"/>
</dbReference>
<evidence type="ECO:0000256" key="7">
    <source>
        <dbReference type="ARBA" id="ARBA00022771"/>
    </source>
</evidence>
<evidence type="ECO:0000256" key="4">
    <source>
        <dbReference type="ARBA" id="ARBA00022679"/>
    </source>
</evidence>
<evidence type="ECO:0000313" key="13">
    <source>
        <dbReference type="Proteomes" id="UP001497457"/>
    </source>
</evidence>
<dbReference type="InterPro" id="IPR044066">
    <property type="entry name" value="TRIAD_supradom"/>
</dbReference>
<dbReference type="Gene3D" id="1.20.120.1750">
    <property type="match status" value="1"/>
</dbReference>
<dbReference type="Gene3D" id="3.30.40.10">
    <property type="entry name" value="Zinc/RING finger domain, C3HC4 (zinc finger)"/>
    <property type="match status" value="1"/>
</dbReference>
<dbReference type="EC" id="2.3.2.31" evidence="3"/>
<reference evidence="12 13" key="2">
    <citation type="submission" date="2024-10" db="EMBL/GenBank/DDBJ databases">
        <authorList>
            <person name="Ryan C."/>
        </authorList>
    </citation>
    <scope>NUCLEOTIDE SEQUENCE [LARGE SCALE GENOMIC DNA]</scope>
</reference>
<reference evidence="13" key="1">
    <citation type="submission" date="2024-06" db="EMBL/GenBank/DDBJ databases">
        <authorList>
            <person name="Ryan C."/>
        </authorList>
    </citation>
    <scope>NUCLEOTIDE SEQUENCE [LARGE SCALE GENOMIC DNA]</scope>
</reference>
<dbReference type="PROSITE" id="PS00518">
    <property type="entry name" value="ZF_RING_1"/>
    <property type="match status" value="1"/>
</dbReference>
<comment type="cofactor">
    <cofactor evidence="2">
        <name>Zn(2+)</name>
        <dbReference type="ChEBI" id="CHEBI:29105"/>
    </cofactor>
</comment>
<proteinExistence type="predicted"/>
<feature type="compositionally biased region" description="Basic and acidic residues" evidence="10">
    <location>
        <begin position="526"/>
        <end position="535"/>
    </location>
</feature>
<keyword evidence="4" id="KW-0808">Transferase</keyword>
<evidence type="ECO:0000256" key="2">
    <source>
        <dbReference type="ARBA" id="ARBA00001947"/>
    </source>
</evidence>
<keyword evidence="5" id="KW-0479">Metal-binding</keyword>
<evidence type="ECO:0000313" key="12">
    <source>
        <dbReference type="EMBL" id="CAL5004758.1"/>
    </source>
</evidence>
<comment type="catalytic activity">
    <reaction evidence="1">
        <text>[E2 ubiquitin-conjugating enzyme]-S-ubiquitinyl-L-cysteine + [acceptor protein]-L-lysine = [E2 ubiquitin-conjugating enzyme]-L-cysteine + [acceptor protein]-N(6)-ubiquitinyl-L-lysine.</text>
        <dbReference type="EC" id="2.3.2.31"/>
    </reaction>
</comment>
<feature type="domain" description="RING-type" evidence="11">
    <location>
        <begin position="139"/>
        <end position="352"/>
    </location>
</feature>
<dbReference type="Proteomes" id="UP001497457">
    <property type="component" value="Chromosome 27b"/>
</dbReference>
<evidence type="ECO:0000256" key="3">
    <source>
        <dbReference type="ARBA" id="ARBA00012251"/>
    </source>
</evidence>